<evidence type="ECO:0000313" key="5">
    <source>
        <dbReference type="EMBL" id="ABG63248.1"/>
    </source>
</evidence>
<dbReference type="PANTHER" id="PTHR30290:SF34">
    <property type="entry name" value="ABC TRANSPORTER, PERIPLASMIC OLIGO-PEPTIDE BINDING PROTEIN, PUTATIVE-RELATED"/>
    <property type="match status" value="1"/>
</dbReference>
<comment type="subcellular location">
    <subcellularLocation>
        <location evidence="1">Periplasm</location>
    </subcellularLocation>
</comment>
<evidence type="ECO:0000256" key="1">
    <source>
        <dbReference type="ARBA" id="ARBA00004418"/>
    </source>
</evidence>
<accession>Q11H77</accession>
<evidence type="ECO:0000256" key="2">
    <source>
        <dbReference type="ARBA" id="ARBA00005695"/>
    </source>
</evidence>
<sequence precursor="true">MSNFMLTRRQLLAGTASAGITFGVGPTMPFAAAADKRTLRLADGNIGQADPHKPVDFPGSILMFNLYDFLVRPAPGGEIEPSVAESWEISEDGKVYAFTIRDGIKFHDGSPLTAEDVVFSANRMITMKRGFSFLLAAVEKAEQDGNKVIFRLREPFSPFLAALVRLAIVNKKLVTANLKDGEFGEFGDYGEAFLSSNDAGSGPYKIARHDSQNETVMEINPDYFAGFAPNPPEVVRSKFGVEAVTVRQLMPRGEIDLTRLPLPPEIVAALSQSDGISIGQDRKPTIFHFKMNTQKAPLDDVNVRKAIALAFDYDQLYALLDVAGQQQGTPIRGPIPADVMGYDPGVPLIKRDIEAAKAALAESKYADQPLELNLVWFKSVALQEKFALLLQANLAELGMKVNITSAPWPQIVEMATSPEATPHLACVATSLSTTDVDSMLWAEYHSSAAGTYLSMHWLQKPEIDAALEKGRQTTDPAARHELYKELARVIADEYPSVFLYQAIDLVAFRENLHVPGFEDPKQSIPIMAGNYRYDRMTMDV</sequence>
<dbReference type="Gene3D" id="3.10.105.10">
    <property type="entry name" value="Dipeptide-binding Protein, Domain 3"/>
    <property type="match status" value="1"/>
</dbReference>
<dbReference type="InterPro" id="IPR023765">
    <property type="entry name" value="SBP_5_CS"/>
</dbReference>
<proteinExistence type="inferred from homology"/>
<dbReference type="PROSITE" id="PS01040">
    <property type="entry name" value="SBP_BACTERIAL_5"/>
    <property type="match status" value="1"/>
</dbReference>
<dbReference type="GO" id="GO:0043190">
    <property type="term" value="C:ATP-binding cassette (ABC) transporter complex"/>
    <property type="evidence" value="ECO:0007669"/>
    <property type="project" value="InterPro"/>
</dbReference>
<evidence type="ECO:0000256" key="3">
    <source>
        <dbReference type="ARBA" id="ARBA00022729"/>
    </source>
</evidence>
<dbReference type="GO" id="GO:0030288">
    <property type="term" value="C:outer membrane-bounded periplasmic space"/>
    <property type="evidence" value="ECO:0007669"/>
    <property type="project" value="UniProtKB-ARBA"/>
</dbReference>
<protein>
    <submittedName>
        <fullName evidence="5">Twin-arginine translocation pathway signal</fullName>
    </submittedName>
</protein>
<dbReference type="GO" id="GO:0015833">
    <property type="term" value="P:peptide transport"/>
    <property type="evidence" value="ECO:0007669"/>
    <property type="project" value="TreeGrafter"/>
</dbReference>
<comment type="similarity">
    <text evidence="2">Belongs to the bacterial solute-binding protein 5 family.</text>
</comment>
<dbReference type="AlphaFoldDB" id="Q11H77"/>
<dbReference type="EMBL" id="CP000390">
    <property type="protein sequence ID" value="ABG63248.1"/>
    <property type="molecule type" value="Genomic_DNA"/>
</dbReference>
<evidence type="ECO:0000259" key="4">
    <source>
        <dbReference type="Pfam" id="PF00496"/>
    </source>
</evidence>
<dbReference type="PROSITE" id="PS51318">
    <property type="entry name" value="TAT"/>
    <property type="match status" value="1"/>
</dbReference>
<gene>
    <name evidence="5" type="ordered locus">Meso_1855</name>
</gene>
<dbReference type="eggNOG" id="COG0747">
    <property type="taxonomic scope" value="Bacteria"/>
</dbReference>
<dbReference type="PANTHER" id="PTHR30290">
    <property type="entry name" value="PERIPLASMIC BINDING COMPONENT OF ABC TRANSPORTER"/>
    <property type="match status" value="1"/>
</dbReference>
<dbReference type="Gene3D" id="3.90.76.10">
    <property type="entry name" value="Dipeptide-binding Protein, Domain 1"/>
    <property type="match status" value="1"/>
</dbReference>
<dbReference type="Gene3D" id="3.40.190.10">
    <property type="entry name" value="Periplasmic binding protein-like II"/>
    <property type="match status" value="1"/>
</dbReference>
<dbReference type="CDD" id="cd08512">
    <property type="entry name" value="PBP2_NikA_DppA_OppA_like_7"/>
    <property type="match status" value="1"/>
</dbReference>
<dbReference type="GO" id="GO:1904680">
    <property type="term" value="F:peptide transmembrane transporter activity"/>
    <property type="evidence" value="ECO:0007669"/>
    <property type="project" value="TreeGrafter"/>
</dbReference>
<dbReference type="Pfam" id="PF00496">
    <property type="entry name" value="SBP_bac_5"/>
    <property type="match status" value="1"/>
</dbReference>
<dbReference type="InterPro" id="IPR030678">
    <property type="entry name" value="Peptide/Ni-bd"/>
</dbReference>
<dbReference type="InterPro" id="IPR006311">
    <property type="entry name" value="TAT_signal"/>
</dbReference>
<name>Q11H77_CHESB</name>
<dbReference type="OrthoDB" id="9803988at2"/>
<organism evidence="5">
    <name type="scientific">Chelativorans sp. (strain BNC1)</name>
    <dbReference type="NCBI Taxonomy" id="266779"/>
    <lineage>
        <taxon>Bacteria</taxon>
        <taxon>Pseudomonadati</taxon>
        <taxon>Pseudomonadota</taxon>
        <taxon>Alphaproteobacteria</taxon>
        <taxon>Hyphomicrobiales</taxon>
        <taxon>Phyllobacteriaceae</taxon>
        <taxon>Chelativorans</taxon>
    </lineage>
</organism>
<dbReference type="STRING" id="266779.Meso_1855"/>
<dbReference type="InterPro" id="IPR000914">
    <property type="entry name" value="SBP_5_dom"/>
</dbReference>
<dbReference type="HOGENOM" id="CLU_017028_7_2_5"/>
<dbReference type="PIRSF" id="PIRSF002741">
    <property type="entry name" value="MppA"/>
    <property type="match status" value="1"/>
</dbReference>
<dbReference type="KEGG" id="mes:Meso_1855"/>
<dbReference type="SUPFAM" id="SSF53850">
    <property type="entry name" value="Periplasmic binding protein-like II"/>
    <property type="match status" value="1"/>
</dbReference>
<reference evidence="5" key="1">
    <citation type="submission" date="2006-06" db="EMBL/GenBank/DDBJ databases">
        <title>Complete sequence of chromosome of Chelativorans sp. BNC1.</title>
        <authorList>
            <consortium name="US DOE Joint Genome Institute"/>
            <person name="Copeland A."/>
            <person name="Lucas S."/>
            <person name="Lapidus A."/>
            <person name="Barry K."/>
            <person name="Detter J.C."/>
            <person name="Glavina del Rio T."/>
            <person name="Hammon N."/>
            <person name="Israni S."/>
            <person name="Dalin E."/>
            <person name="Tice H."/>
            <person name="Pitluck S."/>
            <person name="Chertkov O."/>
            <person name="Brettin T."/>
            <person name="Bruce D."/>
            <person name="Han C."/>
            <person name="Tapia R."/>
            <person name="Gilna P."/>
            <person name="Schmutz J."/>
            <person name="Larimer F."/>
            <person name="Land M."/>
            <person name="Hauser L."/>
            <person name="Kyrpides N."/>
            <person name="Mikhailova N."/>
            <person name="Richardson P."/>
        </authorList>
    </citation>
    <scope>NUCLEOTIDE SEQUENCE</scope>
    <source>
        <strain evidence="5">BNC1</strain>
    </source>
</reference>
<keyword evidence="3" id="KW-0732">Signal</keyword>
<feature type="domain" description="Solute-binding protein family 5" evidence="4">
    <location>
        <begin position="78"/>
        <end position="449"/>
    </location>
</feature>
<dbReference type="InterPro" id="IPR039424">
    <property type="entry name" value="SBP_5"/>
</dbReference>